<comment type="caution">
    <text evidence="1">The sequence shown here is derived from an EMBL/GenBank/DDBJ whole genome shotgun (WGS) entry which is preliminary data.</text>
</comment>
<reference evidence="1 2" key="1">
    <citation type="submission" date="2022-12" db="EMBL/GenBank/DDBJ databases">
        <title>Chromosome-level genome of Tegillarca granosa.</title>
        <authorList>
            <person name="Kim J."/>
        </authorList>
    </citation>
    <scope>NUCLEOTIDE SEQUENCE [LARGE SCALE GENOMIC DNA]</scope>
    <source>
        <strain evidence="1">Teg-2019</strain>
        <tissue evidence="1">Adductor muscle</tissue>
    </source>
</reference>
<gene>
    <name evidence="1" type="ORF">KUTeg_020615</name>
</gene>
<accession>A0ABQ9E8E7</accession>
<organism evidence="1 2">
    <name type="scientific">Tegillarca granosa</name>
    <name type="common">Malaysian cockle</name>
    <name type="synonym">Anadara granosa</name>
    <dbReference type="NCBI Taxonomy" id="220873"/>
    <lineage>
        <taxon>Eukaryota</taxon>
        <taxon>Metazoa</taxon>
        <taxon>Spiralia</taxon>
        <taxon>Lophotrochozoa</taxon>
        <taxon>Mollusca</taxon>
        <taxon>Bivalvia</taxon>
        <taxon>Autobranchia</taxon>
        <taxon>Pteriomorphia</taxon>
        <taxon>Arcoida</taxon>
        <taxon>Arcoidea</taxon>
        <taxon>Arcidae</taxon>
        <taxon>Tegillarca</taxon>
    </lineage>
</organism>
<dbReference type="EMBL" id="JARBDR010000918">
    <property type="protein sequence ID" value="KAJ8301628.1"/>
    <property type="molecule type" value="Genomic_DNA"/>
</dbReference>
<dbReference type="Gene3D" id="1.10.510.10">
    <property type="entry name" value="Transferase(Phosphotransferase) domain 1"/>
    <property type="match status" value="1"/>
</dbReference>
<name>A0ABQ9E8E7_TEGGR</name>
<evidence type="ECO:0008006" key="3">
    <source>
        <dbReference type="Google" id="ProtNLM"/>
    </source>
</evidence>
<dbReference type="InterPro" id="IPR011009">
    <property type="entry name" value="Kinase-like_dom_sf"/>
</dbReference>
<evidence type="ECO:0000313" key="2">
    <source>
        <dbReference type="Proteomes" id="UP001217089"/>
    </source>
</evidence>
<keyword evidence="2" id="KW-1185">Reference proteome</keyword>
<dbReference type="SUPFAM" id="SSF56112">
    <property type="entry name" value="Protein kinase-like (PK-like)"/>
    <property type="match status" value="1"/>
</dbReference>
<proteinExistence type="predicted"/>
<evidence type="ECO:0000313" key="1">
    <source>
        <dbReference type="EMBL" id="KAJ8301628.1"/>
    </source>
</evidence>
<protein>
    <recommendedName>
        <fullName evidence="3">Serine-threonine/tyrosine-protein kinase catalytic domain-containing protein</fullName>
    </recommendedName>
</protein>
<dbReference type="Proteomes" id="UP001217089">
    <property type="component" value="Unassembled WGS sequence"/>
</dbReference>
<sequence>MCLIISYIEALLFCLNDAGRNTRLSDSTGLTVNNIPTLIHCLSMVDIIFLFQLHSLRHNNLATFVGACIDPGQFAVVSEYCPRGSLEVNMYLNICVFCLLMNKKKSFNNIFYDNWHLLSGR</sequence>